<protein>
    <submittedName>
        <fullName evidence="5">PP2C family protein-serine/threonine phosphatase</fullName>
        <ecNumber evidence="5">3.1.3.16</ecNumber>
    </submittedName>
</protein>
<dbReference type="InterPro" id="IPR011006">
    <property type="entry name" value="CheY-like_superfamily"/>
</dbReference>
<evidence type="ECO:0000313" key="5">
    <source>
        <dbReference type="EMBL" id="MFC6634803.1"/>
    </source>
</evidence>
<dbReference type="InterPro" id="IPR001932">
    <property type="entry name" value="PPM-type_phosphatase-like_dom"/>
</dbReference>
<feature type="domain" description="Response regulatory" evidence="4">
    <location>
        <begin position="6"/>
        <end position="120"/>
    </location>
</feature>
<dbReference type="Gene3D" id="1.20.5.390">
    <property type="entry name" value="L1 transposable element, trimerization domain"/>
    <property type="match status" value="1"/>
</dbReference>
<dbReference type="InterPro" id="IPR036457">
    <property type="entry name" value="PPM-type-like_dom_sf"/>
</dbReference>
<dbReference type="Pfam" id="PF00072">
    <property type="entry name" value="Response_reg"/>
    <property type="match status" value="1"/>
</dbReference>
<dbReference type="InterPro" id="IPR001789">
    <property type="entry name" value="Sig_transdc_resp-reg_receiver"/>
</dbReference>
<dbReference type="EC" id="3.1.3.16" evidence="5"/>
<dbReference type="EMBL" id="JBHSVR010000001">
    <property type="protein sequence ID" value="MFC6634803.1"/>
    <property type="molecule type" value="Genomic_DNA"/>
</dbReference>
<keyword evidence="3" id="KW-0175">Coiled coil</keyword>
<dbReference type="GO" id="GO:0004722">
    <property type="term" value="F:protein serine/threonine phosphatase activity"/>
    <property type="evidence" value="ECO:0007669"/>
    <property type="project" value="UniProtKB-EC"/>
</dbReference>
<comment type="caution">
    <text evidence="5">The sequence shown here is derived from an EMBL/GenBank/DDBJ whole genome shotgun (WGS) entry which is preliminary data.</text>
</comment>
<evidence type="ECO:0000256" key="3">
    <source>
        <dbReference type="SAM" id="Coils"/>
    </source>
</evidence>
<gene>
    <name evidence="5" type="ORF">ACFQBM_16060</name>
</gene>
<dbReference type="Proteomes" id="UP001596425">
    <property type="component" value="Unassembled WGS sequence"/>
</dbReference>
<dbReference type="RefSeq" id="WP_193191459.1">
    <property type="nucleotide sequence ID" value="NZ_JACZFR010000018.1"/>
</dbReference>
<proteinExistence type="predicted"/>
<dbReference type="Gene3D" id="3.60.40.10">
    <property type="entry name" value="PPM-type phosphatase domain"/>
    <property type="match status" value="1"/>
</dbReference>
<organism evidence="5 6">
    <name type="scientific">Microbulbifer taiwanensis</name>
    <dbReference type="NCBI Taxonomy" id="986746"/>
    <lineage>
        <taxon>Bacteria</taxon>
        <taxon>Pseudomonadati</taxon>
        <taxon>Pseudomonadota</taxon>
        <taxon>Gammaproteobacteria</taxon>
        <taxon>Cellvibrionales</taxon>
        <taxon>Microbulbiferaceae</taxon>
        <taxon>Microbulbifer</taxon>
    </lineage>
</organism>
<dbReference type="Pfam" id="PF07228">
    <property type="entry name" value="SpoIIE"/>
    <property type="match status" value="1"/>
</dbReference>
<keyword evidence="6" id="KW-1185">Reference proteome</keyword>
<evidence type="ECO:0000313" key="6">
    <source>
        <dbReference type="Proteomes" id="UP001596425"/>
    </source>
</evidence>
<dbReference type="SMART" id="SM00331">
    <property type="entry name" value="PP2C_SIG"/>
    <property type="match status" value="1"/>
</dbReference>
<name>A0ABW1YPV6_9GAMM</name>
<dbReference type="SUPFAM" id="SSF81606">
    <property type="entry name" value="PP2C-like"/>
    <property type="match status" value="1"/>
</dbReference>
<dbReference type="SUPFAM" id="SSF52172">
    <property type="entry name" value="CheY-like"/>
    <property type="match status" value="1"/>
</dbReference>
<dbReference type="PROSITE" id="PS50110">
    <property type="entry name" value="RESPONSE_REGULATORY"/>
    <property type="match status" value="1"/>
</dbReference>
<accession>A0ABW1YPV6</accession>
<sequence>MAGRKSLLLIEEDQRSRDFVRGALSRLGFEVVVAQSGVEGVGRFAPGLFSLVITDLHLPDMGGLEVLRKIKHLSPDTAVVVLASDSEVSDVVQALRLGASDYLLKPLQDAAVIDHAVCRITNAETLELQNREYREELERRNRELRDHVELLQRDQQAGRLLQQHLLPRTPYQYPGGIEAAYRLNPSLYLSGDFVDYGLFGERFVAFYLVDVSGHGVSSALVTALIKHSIMHLLREKPLFAQLDTLDSDLLDILGMINSELLSTRLDKHASMFVGVIDGRARQLHYAVAGQVPMPALITASGADWLPGKGRPLGLFEQGNWQVMRASLPPSWRLVACSDGVLELLEGDLLQKEARLLQAIDHSRGDLDSLCTELHVDTSGALPDDVTILTLRQG</sequence>
<keyword evidence="2" id="KW-0597">Phosphoprotein</keyword>
<feature type="coiled-coil region" evidence="3">
    <location>
        <begin position="123"/>
        <end position="154"/>
    </location>
</feature>
<evidence type="ECO:0000256" key="1">
    <source>
        <dbReference type="ARBA" id="ARBA00022801"/>
    </source>
</evidence>
<dbReference type="PANTHER" id="PTHR43156:SF2">
    <property type="entry name" value="STAGE II SPORULATION PROTEIN E"/>
    <property type="match status" value="1"/>
</dbReference>
<evidence type="ECO:0000259" key="4">
    <source>
        <dbReference type="PROSITE" id="PS50110"/>
    </source>
</evidence>
<evidence type="ECO:0000256" key="2">
    <source>
        <dbReference type="PROSITE-ProRule" id="PRU00169"/>
    </source>
</evidence>
<dbReference type="SMART" id="SM00448">
    <property type="entry name" value="REC"/>
    <property type="match status" value="1"/>
</dbReference>
<dbReference type="InterPro" id="IPR052016">
    <property type="entry name" value="Bact_Sigma-Reg"/>
</dbReference>
<keyword evidence="1 5" id="KW-0378">Hydrolase</keyword>
<feature type="modified residue" description="4-aspartylphosphate" evidence="2">
    <location>
        <position position="55"/>
    </location>
</feature>
<reference evidence="6" key="1">
    <citation type="journal article" date="2019" name="Int. J. Syst. Evol. Microbiol.">
        <title>The Global Catalogue of Microorganisms (GCM) 10K type strain sequencing project: providing services to taxonomists for standard genome sequencing and annotation.</title>
        <authorList>
            <consortium name="The Broad Institute Genomics Platform"/>
            <consortium name="The Broad Institute Genome Sequencing Center for Infectious Disease"/>
            <person name="Wu L."/>
            <person name="Ma J."/>
        </authorList>
    </citation>
    <scope>NUCLEOTIDE SEQUENCE [LARGE SCALE GENOMIC DNA]</scope>
    <source>
        <strain evidence="6">CGMCC 1.13718</strain>
    </source>
</reference>
<dbReference type="Gene3D" id="3.40.50.2300">
    <property type="match status" value="1"/>
</dbReference>
<dbReference type="PANTHER" id="PTHR43156">
    <property type="entry name" value="STAGE II SPORULATION PROTEIN E-RELATED"/>
    <property type="match status" value="1"/>
</dbReference>